<dbReference type="InterPro" id="IPR011094">
    <property type="entry name" value="Uncharacterised_LppY/LpqO"/>
</dbReference>
<evidence type="ECO:0000313" key="1">
    <source>
        <dbReference type="EMBL" id="GHI52945.1"/>
    </source>
</evidence>
<proteinExistence type="predicted"/>
<dbReference type="EMBL" id="BNEA01000015">
    <property type="protein sequence ID" value="GHI52945.1"/>
    <property type="molecule type" value="Genomic_DNA"/>
</dbReference>
<name>A0ABQ3RAS2_STRRR</name>
<dbReference type="RefSeq" id="WP_229926766.1">
    <property type="nucleotide sequence ID" value="NZ_BNCB01000012.1"/>
</dbReference>
<evidence type="ECO:0000313" key="2">
    <source>
        <dbReference type="Proteomes" id="UP000646738"/>
    </source>
</evidence>
<comment type="caution">
    <text evidence="1">The sequence shown here is derived from an EMBL/GenBank/DDBJ whole genome shotgun (WGS) entry which is preliminary data.</text>
</comment>
<keyword evidence="2" id="KW-1185">Reference proteome</keyword>
<accession>A0ABQ3RAS2</accession>
<evidence type="ECO:0008006" key="3">
    <source>
        <dbReference type="Google" id="ProtNLM"/>
    </source>
</evidence>
<reference evidence="2" key="1">
    <citation type="submission" date="2023-07" db="EMBL/GenBank/DDBJ databases">
        <title>Whole genome shotgun sequence of Streptomyces achromogenes subsp. rubradiris NBRC 14000.</title>
        <authorList>
            <person name="Komaki H."/>
            <person name="Tamura T."/>
        </authorList>
    </citation>
    <scope>NUCLEOTIDE SEQUENCE [LARGE SCALE GENOMIC DNA]</scope>
    <source>
        <strain evidence="2">NBRC 14000</strain>
    </source>
</reference>
<protein>
    <recommendedName>
        <fullName evidence="3">DUF1259 domain-containing protein</fullName>
    </recommendedName>
</protein>
<dbReference type="Proteomes" id="UP000646738">
    <property type="component" value="Unassembled WGS sequence"/>
</dbReference>
<dbReference type="Pfam" id="PF07485">
    <property type="entry name" value="DUF1529"/>
    <property type="match status" value="1"/>
</dbReference>
<organism evidence="1 2">
    <name type="scientific">Streptomyces rubradiris</name>
    <name type="common">Streptomyces achromogenes subsp. rubradiris</name>
    <dbReference type="NCBI Taxonomy" id="285531"/>
    <lineage>
        <taxon>Bacteria</taxon>
        <taxon>Bacillati</taxon>
        <taxon>Actinomycetota</taxon>
        <taxon>Actinomycetes</taxon>
        <taxon>Kitasatosporales</taxon>
        <taxon>Streptomycetaceae</taxon>
        <taxon>Streptomyces</taxon>
    </lineage>
</organism>
<gene>
    <name evidence="1" type="ORF">Srubr_27910</name>
</gene>
<sequence length="97" mass="10070">MVLPAGLGSTTSANFQPLGGGRAALSGDLVMTAGEVQTALTILRGGGIALVELHHHHLTEEPCLFFVHYWSVGDAVRLARAVRKAVDATNAVPMPGP</sequence>